<sequence>LRPHHVDPTCLLLHPRPLDSVITSLMYSVSFVLGTFGNGLVMYIIAFQMKKRTAPVILIWNLALADFIFALTLPAWIMHTVNLYKWPHSAFACRILPFIITHNMYTSVLFICIMSLNRCTAILHPIHNKLCWSHKLTLPVTCTFAWLMSAILAAPVLVYRTLLEINDGFFSVYKTILKIDTAAAYSYDQVEFRRAIICWTLIKLVIAFLIPSIIILTCYTLIFIQVRAVNAMTAMPQGRAQRNRRTTTLIVAAVLAYFITWTPYYIVDALELASFMNLSNLRLMDAKPVVTSLACLNACMNPPLYAYILRTFRRKAGRISMLGKAADAALSSEKQEAQSMTSATTTIVETDN</sequence>
<dbReference type="GO" id="GO:0005886">
    <property type="term" value="C:plasma membrane"/>
    <property type="evidence" value="ECO:0007669"/>
    <property type="project" value="TreeGrafter"/>
</dbReference>
<evidence type="ECO:0000256" key="5">
    <source>
        <dbReference type="ARBA" id="ARBA00023136"/>
    </source>
</evidence>
<reference evidence="12" key="2">
    <citation type="submission" date="2025-09" db="UniProtKB">
        <authorList>
            <consortium name="Ensembl"/>
        </authorList>
    </citation>
    <scope>IDENTIFICATION</scope>
</reference>
<dbReference type="InterPro" id="IPR000826">
    <property type="entry name" value="Formyl_rcpt-rel"/>
</dbReference>
<dbReference type="Pfam" id="PF00001">
    <property type="entry name" value="7tm_1"/>
    <property type="match status" value="1"/>
</dbReference>
<reference evidence="12" key="1">
    <citation type="submission" date="2025-08" db="UniProtKB">
        <authorList>
            <consortium name="Ensembl"/>
        </authorList>
    </citation>
    <scope>IDENTIFICATION</scope>
</reference>
<evidence type="ECO:0000313" key="13">
    <source>
        <dbReference type="Proteomes" id="UP000694388"/>
    </source>
</evidence>
<keyword evidence="6 9" id="KW-0675">Receptor</keyword>
<dbReference type="PRINTS" id="PR01157">
    <property type="entry name" value="P2YPURNOCPTR"/>
</dbReference>
<keyword evidence="13" id="KW-1185">Reference proteome</keyword>
<evidence type="ECO:0000256" key="9">
    <source>
        <dbReference type="RuleBase" id="RU000688"/>
    </source>
</evidence>
<dbReference type="PANTHER" id="PTHR24225">
    <property type="entry name" value="CHEMOTACTIC RECEPTOR"/>
    <property type="match status" value="1"/>
</dbReference>
<dbReference type="SUPFAM" id="SSF81321">
    <property type="entry name" value="Family A G protein-coupled receptor-like"/>
    <property type="match status" value="1"/>
</dbReference>
<comment type="similarity">
    <text evidence="8">Belongs to the chemokine-like receptor (CMKLR) family.</text>
</comment>
<accession>A0A8C4QCG3</accession>
<keyword evidence="7 9" id="KW-0807">Transducer</keyword>
<feature type="transmembrane region" description="Helical" evidence="10">
    <location>
        <begin position="247"/>
        <end position="266"/>
    </location>
</feature>
<evidence type="ECO:0000256" key="1">
    <source>
        <dbReference type="ARBA" id="ARBA00004141"/>
    </source>
</evidence>
<evidence type="ECO:0000256" key="8">
    <source>
        <dbReference type="ARBA" id="ARBA00025736"/>
    </source>
</evidence>
<keyword evidence="3 10" id="KW-1133">Transmembrane helix</keyword>
<dbReference type="InterPro" id="IPR000276">
    <property type="entry name" value="GPCR_Rhodpsn"/>
</dbReference>
<dbReference type="AlphaFoldDB" id="A0A8C4QCG3"/>
<feature type="transmembrane region" description="Helical" evidence="10">
    <location>
        <begin position="201"/>
        <end position="226"/>
    </location>
</feature>
<dbReference type="GO" id="GO:0004875">
    <property type="term" value="F:complement receptor activity"/>
    <property type="evidence" value="ECO:0007669"/>
    <property type="project" value="TreeGrafter"/>
</dbReference>
<feature type="transmembrane region" description="Helical" evidence="10">
    <location>
        <begin position="136"/>
        <end position="159"/>
    </location>
</feature>
<evidence type="ECO:0000256" key="4">
    <source>
        <dbReference type="ARBA" id="ARBA00023040"/>
    </source>
</evidence>
<dbReference type="Gene3D" id="1.20.1070.10">
    <property type="entry name" value="Rhodopsin 7-helix transmembrane proteins"/>
    <property type="match status" value="1"/>
</dbReference>
<evidence type="ECO:0000256" key="10">
    <source>
        <dbReference type="SAM" id="Phobius"/>
    </source>
</evidence>
<comment type="subcellular location">
    <subcellularLocation>
        <location evidence="1">Membrane</location>
        <topology evidence="1">Multi-pass membrane protein</topology>
    </subcellularLocation>
</comment>
<feature type="transmembrane region" description="Helical" evidence="10">
    <location>
        <begin position="25"/>
        <end position="46"/>
    </location>
</feature>
<dbReference type="PRINTS" id="PR00237">
    <property type="entry name" value="GPCRRHODOPSN"/>
</dbReference>
<keyword evidence="5 10" id="KW-0472">Membrane</keyword>
<organism evidence="12 13">
    <name type="scientific">Eptatretus burgeri</name>
    <name type="common">Inshore hagfish</name>
    <dbReference type="NCBI Taxonomy" id="7764"/>
    <lineage>
        <taxon>Eukaryota</taxon>
        <taxon>Metazoa</taxon>
        <taxon>Chordata</taxon>
        <taxon>Craniata</taxon>
        <taxon>Vertebrata</taxon>
        <taxon>Cyclostomata</taxon>
        <taxon>Myxini</taxon>
        <taxon>Myxiniformes</taxon>
        <taxon>Myxinidae</taxon>
        <taxon>Eptatretinae</taxon>
        <taxon>Eptatretus</taxon>
    </lineage>
</organism>
<name>A0A8C4QCG3_EPTBU</name>
<feature type="transmembrane region" description="Helical" evidence="10">
    <location>
        <begin position="286"/>
        <end position="308"/>
    </location>
</feature>
<feature type="domain" description="G-protein coupled receptors family 1 profile" evidence="11">
    <location>
        <begin position="37"/>
        <end position="305"/>
    </location>
</feature>
<dbReference type="GO" id="GO:0007200">
    <property type="term" value="P:phospholipase C-activating G protein-coupled receptor signaling pathway"/>
    <property type="evidence" value="ECO:0007669"/>
    <property type="project" value="TreeGrafter"/>
</dbReference>
<comment type="similarity">
    <text evidence="9">Belongs to the G-protein coupled receptor 1 family.</text>
</comment>
<dbReference type="GO" id="GO:0004930">
    <property type="term" value="F:G protein-coupled receptor activity"/>
    <property type="evidence" value="ECO:0007669"/>
    <property type="project" value="UniProtKB-KW"/>
</dbReference>
<proteinExistence type="inferred from homology"/>
<evidence type="ECO:0000256" key="7">
    <source>
        <dbReference type="ARBA" id="ARBA00023224"/>
    </source>
</evidence>
<evidence type="ECO:0000256" key="6">
    <source>
        <dbReference type="ARBA" id="ARBA00023170"/>
    </source>
</evidence>
<dbReference type="GO" id="GO:0007204">
    <property type="term" value="P:positive regulation of cytosolic calcium ion concentration"/>
    <property type="evidence" value="ECO:0007669"/>
    <property type="project" value="TreeGrafter"/>
</dbReference>
<dbReference type="PANTHER" id="PTHR24225:SF24">
    <property type="entry name" value="G-PROTEIN COUPLED RECEPTORS FAMILY 1 PROFILE DOMAIN-CONTAINING PROTEIN"/>
    <property type="match status" value="1"/>
</dbReference>
<keyword evidence="4 9" id="KW-0297">G-protein coupled receptor</keyword>
<dbReference type="InterPro" id="IPR017452">
    <property type="entry name" value="GPCR_Rhodpsn_7TM"/>
</dbReference>
<evidence type="ECO:0000256" key="2">
    <source>
        <dbReference type="ARBA" id="ARBA00022692"/>
    </source>
</evidence>
<feature type="transmembrane region" description="Helical" evidence="10">
    <location>
        <begin position="58"/>
        <end position="77"/>
    </location>
</feature>
<keyword evidence="2 9" id="KW-0812">Transmembrane</keyword>
<feature type="transmembrane region" description="Helical" evidence="10">
    <location>
        <begin position="89"/>
        <end position="116"/>
    </location>
</feature>
<dbReference type="PROSITE" id="PS50262">
    <property type="entry name" value="G_PROTEIN_RECEP_F1_2"/>
    <property type="match status" value="1"/>
</dbReference>
<evidence type="ECO:0000259" key="11">
    <source>
        <dbReference type="PROSITE" id="PS50262"/>
    </source>
</evidence>
<dbReference type="Ensembl" id="ENSEBUT00000013879.1">
    <property type="protein sequence ID" value="ENSEBUP00000013303.1"/>
    <property type="gene ID" value="ENSEBUG00000008407.1"/>
</dbReference>
<dbReference type="Proteomes" id="UP000694388">
    <property type="component" value="Unplaced"/>
</dbReference>
<dbReference type="GO" id="GO:0006954">
    <property type="term" value="P:inflammatory response"/>
    <property type="evidence" value="ECO:0007669"/>
    <property type="project" value="TreeGrafter"/>
</dbReference>
<dbReference type="GeneTree" id="ENSGT01130000278303"/>
<evidence type="ECO:0000256" key="3">
    <source>
        <dbReference type="ARBA" id="ARBA00022989"/>
    </source>
</evidence>
<protein>
    <recommendedName>
        <fullName evidence="11">G-protein coupled receptors family 1 profile domain-containing protein</fullName>
    </recommendedName>
</protein>
<dbReference type="PROSITE" id="PS00237">
    <property type="entry name" value="G_PROTEIN_RECEP_F1_1"/>
    <property type="match status" value="1"/>
</dbReference>
<evidence type="ECO:0000313" key="12">
    <source>
        <dbReference type="Ensembl" id="ENSEBUP00000013303.1"/>
    </source>
</evidence>